<evidence type="ECO:0000313" key="3">
    <source>
        <dbReference type="Proteomes" id="UP000245119"/>
    </source>
</evidence>
<keyword evidence="3" id="KW-1185">Reference proteome</keyword>
<sequence>MTSTCPQLHASEVVKTQLSFLPSGRECVRDRRVYNCTCTSNECLAALTRLLSWRGVVATQPPTWRTLAGGQTCASSGTGPPPTSTARASVWFGSTAGRPPVNRVTNCVFIR</sequence>
<name>A0A2T7P8K2_POMCA</name>
<organism evidence="2 3">
    <name type="scientific">Pomacea canaliculata</name>
    <name type="common">Golden apple snail</name>
    <dbReference type="NCBI Taxonomy" id="400727"/>
    <lineage>
        <taxon>Eukaryota</taxon>
        <taxon>Metazoa</taxon>
        <taxon>Spiralia</taxon>
        <taxon>Lophotrochozoa</taxon>
        <taxon>Mollusca</taxon>
        <taxon>Gastropoda</taxon>
        <taxon>Caenogastropoda</taxon>
        <taxon>Architaenioglossa</taxon>
        <taxon>Ampullarioidea</taxon>
        <taxon>Ampullariidae</taxon>
        <taxon>Pomacea</taxon>
    </lineage>
</organism>
<reference evidence="2 3" key="1">
    <citation type="submission" date="2018-04" db="EMBL/GenBank/DDBJ databases">
        <title>The genome of golden apple snail Pomacea canaliculata provides insight into stress tolerance and invasive adaptation.</title>
        <authorList>
            <person name="Liu C."/>
            <person name="Liu B."/>
            <person name="Ren Y."/>
            <person name="Zhang Y."/>
            <person name="Wang H."/>
            <person name="Li S."/>
            <person name="Jiang F."/>
            <person name="Yin L."/>
            <person name="Zhang G."/>
            <person name="Qian W."/>
            <person name="Fan W."/>
        </authorList>
    </citation>
    <scope>NUCLEOTIDE SEQUENCE [LARGE SCALE GENOMIC DNA]</scope>
    <source>
        <strain evidence="2">SZHN2017</strain>
        <tissue evidence="2">Muscle</tissue>
    </source>
</reference>
<protein>
    <submittedName>
        <fullName evidence="2">Uncharacterized protein</fullName>
    </submittedName>
</protein>
<dbReference type="AlphaFoldDB" id="A0A2T7P8K2"/>
<accession>A0A2T7P8K2</accession>
<evidence type="ECO:0000256" key="1">
    <source>
        <dbReference type="SAM" id="MobiDB-lite"/>
    </source>
</evidence>
<evidence type="ECO:0000313" key="2">
    <source>
        <dbReference type="EMBL" id="PVD29736.1"/>
    </source>
</evidence>
<dbReference type="EMBL" id="PZQS01000005">
    <property type="protein sequence ID" value="PVD29736.1"/>
    <property type="molecule type" value="Genomic_DNA"/>
</dbReference>
<feature type="region of interest" description="Disordered" evidence="1">
    <location>
        <begin position="68"/>
        <end position="87"/>
    </location>
</feature>
<comment type="caution">
    <text evidence="2">The sequence shown here is derived from an EMBL/GenBank/DDBJ whole genome shotgun (WGS) entry which is preliminary data.</text>
</comment>
<gene>
    <name evidence="2" type="ORF">C0Q70_08992</name>
</gene>
<proteinExistence type="predicted"/>
<dbReference type="Proteomes" id="UP000245119">
    <property type="component" value="Linkage Group LG5"/>
</dbReference>